<dbReference type="GO" id="GO:0032259">
    <property type="term" value="P:methylation"/>
    <property type="evidence" value="ECO:0007669"/>
    <property type="project" value="UniProtKB-KW"/>
</dbReference>
<dbReference type="RefSeq" id="WP_307495297.1">
    <property type="nucleotide sequence ID" value="NZ_JAUSTN010000009.1"/>
</dbReference>
<evidence type="ECO:0000313" key="1">
    <source>
        <dbReference type="EMBL" id="MDQ0275551.1"/>
    </source>
</evidence>
<keyword evidence="1" id="KW-0808">Transferase</keyword>
<name>A0ABU0AWA2_9FIRM</name>
<keyword evidence="2" id="KW-1185">Reference proteome</keyword>
<organism evidence="1 2">
    <name type="scientific">Peptoniphilus koenoeneniae</name>
    <dbReference type="NCBI Taxonomy" id="507751"/>
    <lineage>
        <taxon>Bacteria</taxon>
        <taxon>Bacillati</taxon>
        <taxon>Bacillota</taxon>
        <taxon>Tissierellia</taxon>
        <taxon>Tissierellales</taxon>
        <taxon>Peptoniphilaceae</taxon>
        <taxon>Peptoniphilus</taxon>
    </lineage>
</organism>
<dbReference type="EMBL" id="JAUSTN010000009">
    <property type="protein sequence ID" value="MDQ0275551.1"/>
    <property type="molecule type" value="Genomic_DNA"/>
</dbReference>
<dbReference type="GO" id="GO:0008168">
    <property type="term" value="F:methyltransferase activity"/>
    <property type="evidence" value="ECO:0007669"/>
    <property type="project" value="UniProtKB-KW"/>
</dbReference>
<sequence length="98" mass="11474">MSKLDVDGHIKVEIGEEELSEIEFSKNASYKEIHKYVLEKYGFKVSNLYIAQIKRKHGLIERENYNVSKKDKDERVVPQCPLEKEEAIDDALVWFGMI</sequence>
<protein>
    <submittedName>
        <fullName evidence="1">23S rRNA (Uracil1939-C5)-methyltransferase</fullName>
        <ecNumber evidence="1">2.1.1.190</ecNumber>
    </submittedName>
</protein>
<dbReference type="EC" id="2.1.1.190" evidence="1"/>
<accession>A0ABU0AWA2</accession>
<evidence type="ECO:0000313" key="2">
    <source>
        <dbReference type="Proteomes" id="UP001236559"/>
    </source>
</evidence>
<reference evidence="1 2" key="1">
    <citation type="submission" date="2023-07" db="EMBL/GenBank/DDBJ databases">
        <title>Genomic Encyclopedia of Type Strains, Phase IV (KMG-IV): sequencing the most valuable type-strain genomes for metagenomic binning, comparative biology and taxonomic classification.</title>
        <authorList>
            <person name="Goeker M."/>
        </authorList>
    </citation>
    <scope>NUCLEOTIDE SEQUENCE [LARGE SCALE GENOMIC DNA]</scope>
    <source>
        <strain evidence="1 2">DSM 22616</strain>
    </source>
</reference>
<proteinExistence type="predicted"/>
<dbReference type="Proteomes" id="UP001236559">
    <property type="component" value="Unassembled WGS sequence"/>
</dbReference>
<keyword evidence="1" id="KW-0489">Methyltransferase</keyword>
<comment type="caution">
    <text evidence="1">The sequence shown here is derived from an EMBL/GenBank/DDBJ whole genome shotgun (WGS) entry which is preliminary data.</text>
</comment>
<gene>
    <name evidence="1" type="ORF">J2S72_001581</name>
</gene>